<name>A0A165WV83_9AGAM</name>
<dbReference type="EMBL" id="KV428532">
    <property type="protein sequence ID" value="KZT31556.1"/>
    <property type="molecule type" value="Genomic_DNA"/>
</dbReference>
<sequence length="181" mass="20267">MSSNTSSNNSENTRTLPVTIFTFTDNEIFSDIPGLAPNSRPIVPRNVPYLELNPAVNFFLTPTLVVHKCEKIRLPDGQIRRMLPAGLAHALYYNLEVLRDYVRYSFTSEKYPAGIIHTVIPAELLHQLQLPHPPVLLHSHENPLLRSYSEAEIVGVVHQFQLKGDRLGLPLHGGMGWVLGA</sequence>
<organism evidence="1 2">
    <name type="scientific">Sistotremastrum suecicum HHB10207 ss-3</name>
    <dbReference type="NCBI Taxonomy" id="1314776"/>
    <lineage>
        <taxon>Eukaryota</taxon>
        <taxon>Fungi</taxon>
        <taxon>Dikarya</taxon>
        <taxon>Basidiomycota</taxon>
        <taxon>Agaricomycotina</taxon>
        <taxon>Agaricomycetes</taxon>
        <taxon>Sistotremastrales</taxon>
        <taxon>Sistotremastraceae</taxon>
        <taxon>Sistotremastrum</taxon>
    </lineage>
</organism>
<keyword evidence="2" id="KW-1185">Reference proteome</keyword>
<reference evidence="1 2" key="1">
    <citation type="journal article" date="2016" name="Mol. Biol. Evol.">
        <title>Comparative Genomics of Early-Diverging Mushroom-Forming Fungi Provides Insights into the Origins of Lignocellulose Decay Capabilities.</title>
        <authorList>
            <person name="Nagy L.G."/>
            <person name="Riley R."/>
            <person name="Tritt A."/>
            <person name="Adam C."/>
            <person name="Daum C."/>
            <person name="Floudas D."/>
            <person name="Sun H."/>
            <person name="Yadav J.S."/>
            <person name="Pangilinan J."/>
            <person name="Larsson K.H."/>
            <person name="Matsuura K."/>
            <person name="Barry K."/>
            <person name="Labutti K."/>
            <person name="Kuo R."/>
            <person name="Ohm R.A."/>
            <person name="Bhattacharya S.S."/>
            <person name="Shirouzu T."/>
            <person name="Yoshinaga Y."/>
            <person name="Martin F.M."/>
            <person name="Grigoriev I.V."/>
            <person name="Hibbett D.S."/>
        </authorList>
    </citation>
    <scope>NUCLEOTIDE SEQUENCE [LARGE SCALE GENOMIC DNA]</scope>
    <source>
        <strain evidence="1 2">HHB10207 ss-3</strain>
    </source>
</reference>
<gene>
    <name evidence="1" type="ORF">SISSUDRAFT_1056428</name>
</gene>
<accession>A0A165WV83</accession>
<protein>
    <submittedName>
        <fullName evidence="1">Uncharacterized protein</fullName>
    </submittedName>
</protein>
<dbReference type="Proteomes" id="UP000076798">
    <property type="component" value="Unassembled WGS sequence"/>
</dbReference>
<proteinExistence type="predicted"/>
<evidence type="ECO:0000313" key="1">
    <source>
        <dbReference type="EMBL" id="KZT31556.1"/>
    </source>
</evidence>
<evidence type="ECO:0000313" key="2">
    <source>
        <dbReference type="Proteomes" id="UP000076798"/>
    </source>
</evidence>
<dbReference type="AlphaFoldDB" id="A0A165WV83"/>